<dbReference type="KEGG" id="vg:26644096"/>
<protein>
    <submittedName>
        <fullName evidence="1">Uncharacterized protein</fullName>
    </submittedName>
</protein>
<dbReference type="RefSeq" id="YP_009217629.1">
    <property type="nucleotide sequence ID" value="NC_029000.1"/>
</dbReference>
<reference evidence="1 2" key="1">
    <citation type="journal article" date="2012" name="J. Virol.">
        <title>Complete Genome Sequence of IME13, a Stenotrophomonas maltophilia Bacteriophage with Large Burst Size and Unique Plaque Polymorphism.</title>
        <authorList>
            <person name="Fan H."/>
            <person name="Huang Y."/>
            <person name="Mi Z."/>
            <person name="Yin X."/>
            <person name="Wang L."/>
            <person name="Fan H."/>
            <person name="Zhang Z."/>
            <person name="An X."/>
            <person name="Chen J."/>
            <person name="Tong Y."/>
        </authorList>
    </citation>
    <scope>NUCLEOTIDE SEQUENCE [LARGE SCALE GENOMIC DNA]</scope>
</reference>
<dbReference type="Proteomes" id="UP000005261">
    <property type="component" value="Segment"/>
</dbReference>
<organism evidence="1 2">
    <name type="scientific">Stenotrophomonas phage IME13</name>
    <dbReference type="NCBI Taxonomy" id="1211280"/>
    <lineage>
        <taxon>Viruses</taxon>
        <taxon>Duplodnaviria</taxon>
        <taxon>Heunggongvirae</taxon>
        <taxon>Uroviricota</taxon>
        <taxon>Caudoviricetes</taxon>
        <taxon>Pantevenvirales</taxon>
        <taxon>Straboviridae</taxon>
        <taxon>Tulanevirus</taxon>
        <taxon>Tulanevirus ime13</taxon>
        <taxon>Tuaanevirus ime13</taxon>
    </lineage>
</organism>
<proteinExistence type="predicted"/>
<dbReference type="GeneID" id="26644096"/>
<evidence type="ECO:0000313" key="2">
    <source>
        <dbReference type="Proteomes" id="UP000005261"/>
    </source>
</evidence>
<keyword evidence="2" id="KW-1185">Reference proteome</keyword>
<evidence type="ECO:0000313" key="1">
    <source>
        <dbReference type="EMBL" id="AFQ22709.1"/>
    </source>
</evidence>
<dbReference type="EMBL" id="JX306041">
    <property type="protein sequence ID" value="AFQ22709.1"/>
    <property type="molecule type" value="Genomic_DNA"/>
</dbReference>
<sequence length="430" mass="49970">MEWVSSSANTKHKWDNGLGNHKQKVRRLSILACVLSRNIKIGRHKCHIKEKRFFSGVIRPSLKLQLYMITMLKLITYRGRLIMKQIIVRLFSPISRNKKSHKMAWARVWQAAIEHHTGFPCELMHEAKPWSEYDRVYVYFNLEPYDRLSLFGGPQPQYAEFIKCAEGFNGEIVALDKPLARFGEFCKARCFNKHGEPNMKVPELWRGIDWDSIQAQFDKATCLTMASLPLEDVTLGDSHSISVWQPGYKAYRCDAQTLRGALKRGLSSFLPDKVRNLTIYFGNIDVRYHFGLQNNPISDVLEKLDEYEKQLVGLKESGQVTGEIELVHLLPIEDESRKIPTNNMLNGKSFNGSWAERNSWMNIFNNGLSEIAFKHGFKVHTWPSRWYVETYKDPKSFFTRLEAMKGLHLALPFYRYEGFKDSNTLELFDI</sequence>
<accession>J7HXW6</accession>
<name>J7HXW6_9CAUD</name>